<keyword evidence="2" id="KW-0456">Lyase</keyword>
<dbReference type="AlphaFoldDB" id="A0A1G7E933"/>
<dbReference type="RefSeq" id="WP_074552834.1">
    <property type="nucleotide sequence ID" value="NZ_CP119563.1"/>
</dbReference>
<dbReference type="GO" id="GO:0016829">
    <property type="term" value="F:lyase activity"/>
    <property type="evidence" value="ECO:0007669"/>
    <property type="project" value="UniProtKB-KW"/>
</dbReference>
<dbReference type="GO" id="GO:0046872">
    <property type="term" value="F:metal ion binding"/>
    <property type="evidence" value="ECO:0007669"/>
    <property type="project" value="UniProtKB-KW"/>
</dbReference>
<evidence type="ECO:0000256" key="2">
    <source>
        <dbReference type="ARBA" id="ARBA00023239"/>
    </source>
</evidence>
<name>A0A1G7E933_RHOCA</name>
<proteinExistence type="predicted"/>
<dbReference type="Proteomes" id="UP000183812">
    <property type="component" value="Unassembled WGS sequence"/>
</dbReference>
<evidence type="ECO:0000256" key="1">
    <source>
        <dbReference type="ARBA" id="ARBA00022723"/>
    </source>
</evidence>
<sequence length="220" mass="23234">MSDFILVAHGFPSNPDPAEAALAALAQQVGARLPGVRVLAATLAKPGALARVLETLPRARIYPFFMAEGWFTSRQLPRRLADLGSRAEILSPFGADPGLPALVIKTVAEAGPGDLILCAHGSQVARSSRMATMAMVERIGAHLPGRRIAAAFLEEDPHLRDIAAQHPEAICLPFFALRAGHVAQDIPEALARAGFRGRLLPAIGERPEVADLIAAALGRA</sequence>
<dbReference type="InterPro" id="IPR002762">
    <property type="entry name" value="CbiX-like"/>
</dbReference>
<evidence type="ECO:0000313" key="4">
    <source>
        <dbReference type="Proteomes" id="UP000183812"/>
    </source>
</evidence>
<dbReference type="SUPFAM" id="SSF53800">
    <property type="entry name" value="Chelatase"/>
    <property type="match status" value="2"/>
</dbReference>
<evidence type="ECO:0000313" key="3">
    <source>
        <dbReference type="EMBL" id="SDE59925.1"/>
    </source>
</evidence>
<dbReference type="Gene3D" id="3.40.50.1400">
    <property type="match status" value="2"/>
</dbReference>
<dbReference type="OrthoDB" id="7346027at2"/>
<accession>A0A1G7E933</accession>
<dbReference type="CDD" id="cd03416">
    <property type="entry name" value="CbiX_SirB_N"/>
    <property type="match status" value="1"/>
</dbReference>
<gene>
    <name evidence="3" type="ORF">SAMN04244550_00690</name>
</gene>
<dbReference type="InterPro" id="IPR050963">
    <property type="entry name" value="Sirohydro_Cobaltochel/CbiX"/>
</dbReference>
<protein>
    <submittedName>
        <fullName evidence="3">Sirohydrochlorin ferrochelatase</fullName>
    </submittedName>
</protein>
<dbReference type="Pfam" id="PF01903">
    <property type="entry name" value="CbiX"/>
    <property type="match status" value="1"/>
</dbReference>
<keyword evidence="1" id="KW-0479">Metal-binding</keyword>
<dbReference type="PANTHER" id="PTHR33542">
    <property type="entry name" value="SIROHYDROCHLORIN FERROCHELATASE, CHLOROPLASTIC"/>
    <property type="match status" value="1"/>
</dbReference>
<organism evidence="3 4">
    <name type="scientific">Rhodobacter capsulatus</name>
    <name type="common">Rhodopseudomonas capsulata</name>
    <dbReference type="NCBI Taxonomy" id="1061"/>
    <lineage>
        <taxon>Bacteria</taxon>
        <taxon>Pseudomonadati</taxon>
        <taxon>Pseudomonadota</taxon>
        <taxon>Alphaproteobacteria</taxon>
        <taxon>Rhodobacterales</taxon>
        <taxon>Rhodobacter group</taxon>
        <taxon>Rhodobacter</taxon>
    </lineage>
</organism>
<reference evidence="3 4" key="1">
    <citation type="submission" date="2016-10" db="EMBL/GenBank/DDBJ databases">
        <authorList>
            <person name="de Groot N.N."/>
        </authorList>
    </citation>
    <scope>NUCLEOTIDE SEQUENCE [LARGE SCALE GENOMIC DNA]</scope>
    <source>
        <strain evidence="4">DSM 938 / 37b4</strain>
    </source>
</reference>
<dbReference type="PANTHER" id="PTHR33542:SF3">
    <property type="entry name" value="SIROHYDROCHLORIN FERROCHELATASE, CHLOROPLASTIC"/>
    <property type="match status" value="1"/>
</dbReference>
<dbReference type="EMBL" id="FNAY01000002">
    <property type="protein sequence ID" value="SDE59925.1"/>
    <property type="molecule type" value="Genomic_DNA"/>
</dbReference>